<comment type="similarity">
    <text evidence="1">Belongs to the myoviridae tail sheath protein family.</text>
</comment>
<dbReference type="Gene3D" id="3.40.50.11780">
    <property type="match status" value="1"/>
</dbReference>
<evidence type="ECO:0000256" key="1">
    <source>
        <dbReference type="ARBA" id="ARBA00008005"/>
    </source>
</evidence>
<gene>
    <name evidence="4" type="ORF">BJY16_007543</name>
</gene>
<dbReference type="InterPro" id="IPR020287">
    <property type="entry name" value="Tail_sheath_C"/>
</dbReference>
<dbReference type="Proteomes" id="UP000546162">
    <property type="component" value="Unassembled WGS sequence"/>
</dbReference>
<dbReference type="Pfam" id="PF04984">
    <property type="entry name" value="Phage_sheath_1"/>
    <property type="match status" value="1"/>
</dbReference>
<comment type="caution">
    <text evidence="4">The sequence shown here is derived from an EMBL/GenBank/DDBJ whole genome shotgun (WGS) entry which is preliminary data.</text>
</comment>
<dbReference type="InterPro" id="IPR035089">
    <property type="entry name" value="Phage_sheath_subtilisin"/>
</dbReference>
<evidence type="ECO:0000259" key="3">
    <source>
        <dbReference type="Pfam" id="PF17482"/>
    </source>
</evidence>
<dbReference type="InterPro" id="IPR052042">
    <property type="entry name" value="Tail_sheath_structural"/>
</dbReference>
<name>A0A7W7H517_9ACTN</name>
<proteinExistence type="inferred from homology"/>
<organism evidence="4 5">
    <name type="scientific">Actinoplanes octamycinicus</name>
    <dbReference type="NCBI Taxonomy" id="135948"/>
    <lineage>
        <taxon>Bacteria</taxon>
        <taxon>Bacillati</taxon>
        <taxon>Actinomycetota</taxon>
        <taxon>Actinomycetes</taxon>
        <taxon>Micromonosporales</taxon>
        <taxon>Micromonosporaceae</taxon>
        <taxon>Actinoplanes</taxon>
    </lineage>
</organism>
<dbReference type="AlphaFoldDB" id="A0A7W7H517"/>
<sequence length="389" mass="41824">MVQYQAPGVYVVEQDSGAKPIAGVGTSTAGFVGLAPDTVTMPVRPGRTDSYTVVPAGTPTLITSWEEFRTSFGDFQTGNSILAHAVFGFFNNGGTRCWVVRVVEGANAGATEKALTDGLDLLRPIDEIALVAIPGAVSDTVQGALLDHCENELMQDRFAILDGRRTTTLTKAAIQGQVRDSSYGALYYPWIQVFDPATAAPIMVPPSGHIAGVYSRVDNTRGVHKAPANEVIRGALNVETRVSRVGQAGLNPDDINVIRPFDANMTIWGAHTLAGAEKGEWRYINVRRLFIFLRESIDEGTQWAVFEPNGTALWAQITRNVTAFLTTVWRSGALFGATPEEAFFVRCDAQTNPPDVRDLGQVVTEIGVAVVKPAEFVIFHVSQTAGSAG</sequence>
<dbReference type="RefSeq" id="WP_185044297.1">
    <property type="nucleotide sequence ID" value="NZ_BAABFG010000005.1"/>
</dbReference>
<feature type="domain" description="Tail sheath protein C-terminal" evidence="3">
    <location>
        <begin position="280"/>
        <end position="383"/>
    </location>
</feature>
<evidence type="ECO:0000313" key="5">
    <source>
        <dbReference type="Proteomes" id="UP000546162"/>
    </source>
</evidence>
<dbReference type="PANTHER" id="PTHR35861:SF1">
    <property type="entry name" value="PHAGE TAIL SHEATH PROTEIN"/>
    <property type="match status" value="1"/>
</dbReference>
<protein>
    <submittedName>
        <fullName evidence="4">Phage tail sheath protein FI</fullName>
    </submittedName>
</protein>
<feature type="domain" description="Tail sheath protein subtilisin-like" evidence="2">
    <location>
        <begin position="109"/>
        <end position="272"/>
    </location>
</feature>
<reference evidence="4 5" key="1">
    <citation type="submission" date="2020-08" db="EMBL/GenBank/DDBJ databases">
        <title>Sequencing the genomes of 1000 actinobacteria strains.</title>
        <authorList>
            <person name="Klenk H.-P."/>
        </authorList>
    </citation>
    <scope>NUCLEOTIDE SEQUENCE [LARGE SCALE GENOMIC DNA]</scope>
    <source>
        <strain evidence="4 5">DSM 45809</strain>
    </source>
</reference>
<keyword evidence="5" id="KW-1185">Reference proteome</keyword>
<dbReference type="Pfam" id="PF17482">
    <property type="entry name" value="Phage_sheath_1C"/>
    <property type="match status" value="1"/>
</dbReference>
<evidence type="ECO:0000259" key="2">
    <source>
        <dbReference type="Pfam" id="PF04984"/>
    </source>
</evidence>
<evidence type="ECO:0000313" key="4">
    <source>
        <dbReference type="EMBL" id="MBB4744084.1"/>
    </source>
</evidence>
<dbReference type="EMBL" id="JACHNB010000001">
    <property type="protein sequence ID" value="MBB4744084.1"/>
    <property type="molecule type" value="Genomic_DNA"/>
</dbReference>
<dbReference type="PANTHER" id="PTHR35861">
    <property type="match status" value="1"/>
</dbReference>
<accession>A0A7W7H517</accession>